<keyword evidence="4" id="KW-1185">Reference proteome</keyword>
<organism evidence="3 4">
    <name type="scientific">Kalanchoe fedtschenkoi</name>
    <name type="common">Lavender scallops</name>
    <name type="synonym">South American air plant</name>
    <dbReference type="NCBI Taxonomy" id="63787"/>
    <lineage>
        <taxon>Eukaryota</taxon>
        <taxon>Viridiplantae</taxon>
        <taxon>Streptophyta</taxon>
        <taxon>Embryophyta</taxon>
        <taxon>Tracheophyta</taxon>
        <taxon>Spermatophyta</taxon>
        <taxon>Magnoliopsida</taxon>
        <taxon>eudicotyledons</taxon>
        <taxon>Gunneridae</taxon>
        <taxon>Pentapetalae</taxon>
        <taxon>Saxifragales</taxon>
        <taxon>Crassulaceae</taxon>
        <taxon>Kalanchoe</taxon>
    </lineage>
</organism>
<dbReference type="Gramene" id="Kaladp0067s0158.1.v1.1">
    <property type="protein sequence ID" value="Kaladp0067s0158.1.v1.1.CDS.1"/>
    <property type="gene ID" value="Kaladp0067s0158.v1.1"/>
</dbReference>
<dbReference type="Pfam" id="PF01612">
    <property type="entry name" value="DNA_pol_A_exo1"/>
    <property type="match status" value="1"/>
</dbReference>
<dbReference type="EnsemblPlants" id="Kaladp0067s0158.1.v1.1">
    <property type="protein sequence ID" value="Kaladp0067s0158.1.v1.1.CDS.1"/>
    <property type="gene ID" value="Kaladp0067s0158.v1.1"/>
</dbReference>
<accession>A0A7N0UGJ0</accession>
<evidence type="ECO:0000313" key="4">
    <source>
        <dbReference type="Proteomes" id="UP000594263"/>
    </source>
</evidence>
<dbReference type="GO" id="GO:0006139">
    <property type="term" value="P:nucleobase-containing compound metabolic process"/>
    <property type="evidence" value="ECO:0007669"/>
    <property type="project" value="InterPro"/>
</dbReference>
<dbReference type="InterPro" id="IPR036397">
    <property type="entry name" value="RNaseH_sf"/>
</dbReference>
<evidence type="ECO:0000313" key="3">
    <source>
        <dbReference type="EnsemblPlants" id="Kaladp0067s0158.1.v1.1.CDS.1"/>
    </source>
</evidence>
<sequence>MEVRVPIPMPNIHLVSSHDSPELAYLIHSLTRSSLVGLDAEWKPTRRGGSPSSPIPTVSLLQIACLSGTESKESVVFLLDLLTLPLPLIYHLLEDVFLSPHILKLGFRFKQDLVYLSATFRAQGCDPGFDTVTPYLDIAALYSYLNPGGGSGRKSKDTKSLATMCRELLGISLSKELQCSDWSCRPLTEEQKSYAAADAWCLLELFNLFRLRLATEGLDKASRICCGSTRSDNHLVQLDLDGKFTKSSSLNTKPMEDSLLRIVDLYGEKIQLDETNRRSRVSRGRKRQPADCSLGENKLSGLMEDWEGPPPWDPSLGGDGRAKFLCDVMVEGLAKHLRCVGIDAAVPSNKKPEARDLIDQAHREKRVLLTRDGKLLRHEYLIKGQMYKVKSLLKNDQLLEVIGTFQLKIDEDQLMSRCTKCNGSFIQRPLSSEEAVEAAKGFQKIPSCLYNKDIEFWQCRDCRQLYWEGTQYHNAVQKFIDVCKLRE</sequence>
<feature type="compositionally biased region" description="Basic residues" evidence="1">
    <location>
        <begin position="278"/>
        <end position="287"/>
    </location>
</feature>
<evidence type="ECO:0000256" key="1">
    <source>
        <dbReference type="SAM" id="MobiDB-lite"/>
    </source>
</evidence>
<dbReference type="GO" id="GO:0008408">
    <property type="term" value="F:3'-5' exonuclease activity"/>
    <property type="evidence" value="ECO:0007669"/>
    <property type="project" value="InterPro"/>
</dbReference>
<dbReference type="EnsemblPlants" id="Kaladp0067s0158.2.v1.1">
    <property type="protein sequence ID" value="Kaladp0067s0158.2.v1.1.CDS.1"/>
    <property type="gene ID" value="Kaladp0067s0158.v1.1"/>
</dbReference>
<dbReference type="Proteomes" id="UP000594263">
    <property type="component" value="Unplaced"/>
</dbReference>
<name>A0A7N0UGJ0_KALFE</name>
<dbReference type="PANTHER" id="PTHR47765:SF2">
    <property type="entry name" value="EXONUCLEASE MUT-7 HOMOLOG"/>
    <property type="match status" value="1"/>
</dbReference>
<dbReference type="Gramene" id="Kaladp0067s0158.2.v1.1">
    <property type="protein sequence ID" value="Kaladp0067s0158.2.v1.1.CDS.1"/>
    <property type="gene ID" value="Kaladp0067s0158.v1.1"/>
</dbReference>
<dbReference type="SUPFAM" id="SSF53098">
    <property type="entry name" value="Ribonuclease H-like"/>
    <property type="match status" value="1"/>
</dbReference>
<dbReference type="Gramene" id="Kaladp0067s0158.3.v1.1">
    <property type="protein sequence ID" value="Kaladp0067s0158.3.v1.1.CDS.1"/>
    <property type="gene ID" value="Kaladp0067s0158.v1.1"/>
</dbReference>
<feature type="region of interest" description="Disordered" evidence="1">
    <location>
        <begin position="277"/>
        <end position="296"/>
    </location>
</feature>
<feature type="domain" description="3'-5' exonuclease" evidence="2">
    <location>
        <begin position="14"/>
        <end position="214"/>
    </location>
</feature>
<dbReference type="InterPro" id="IPR012337">
    <property type="entry name" value="RNaseH-like_sf"/>
</dbReference>
<dbReference type="Gene3D" id="3.30.420.10">
    <property type="entry name" value="Ribonuclease H-like superfamily/Ribonuclease H"/>
    <property type="match status" value="1"/>
</dbReference>
<dbReference type="Pfam" id="PF01927">
    <property type="entry name" value="Mut7-C"/>
    <property type="match status" value="1"/>
</dbReference>
<dbReference type="InterPro" id="IPR052408">
    <property type="entry name" value="Exonuclease_MUT-7-like"/>
</dbReference>
<protein>
    <recommendedName>
        <fullName evidence="2">3'-5' exonuclease domain-containing protein</fullName>
    </recommendedName>
</protein>
<dbReference type="PANTHER" id="PTHR47765">
    <property type="entry name" value="3'-5' EXONUCLEASE DOMAIN-CONTAINING PROTEIN"/>
    <property type="match status" value="1"/>
</dbReference>
<dbReference type="GO" id="GO:0003676">
    <property type="term" value="F:nucleic acid binding"/>
    <property type="evidence" value="ECO:0007669"/>
    <property type="project" value="InterPro"/>
</dbReference>
<dbReference type="OMA" id="NIEFWQC"/>
<dbReference type="InterPro" id="IPR002562">
    <property type="entry name" value="3'-5'_exonuclease_dom"/>
</dbReference>
<evidence type="ECO:0000259" key="2">
    <source>
        <dbReference type="SMART" id="SM00474"/>
    </source>
</evidence>
<reference evidence="3" key="1">
    <citation type="submission" date="2021-01" db="UniProtKB">
        <authorList>
            <consortium name="EnsemblPlants"/>
        </authorList>
    </citation>
    <scope>IDENTIFICATION</scope>
</reference>
<dbReference type="SMART" id="SM00474">
    <property type="entry name" value="35EXOc"/>
    <property type="match status" value="1"/>
</dbReference>
<proteinExistence type="predicted"/>
<dbReference type="AlphaFoldDB" id="A0A7N0UGJ0"/>
<dbReference type="InterPro" id="IPR002782">
    <property type="entry name" value="Mut7-C_RNAse_dom"/>
</dbReference>
<dbReference type="EnsemblPlants" id="Kaladp0067s0158.3.v1.1">
    <property type="protein sequence ID" value="Kaladp0067s0158.3.v1.1.CDS.1"/>
    <property type="gene ID" value="Kaladp0067s0158.v1.1"/>
</dbReference>